<evidence type="ECO:0000256" key="1">
    <source>
        <dbReference type="SAM" id="MobiDB-lite"/>
    </source>
</evidence>
<dbReference type="WBParaSite" id="nRc.2.0.1.t24730-RA">
    <property type="protein sequence ID" value="nRc.2.0.1.t24730-RA"/>
    <property type="gene ID" value="nRc.2.0.1.g24730"/>
</dbReference>
<evidence type="ECO:0000313" key="3">
    <source>
        <dbReference type="WBParaSite" id="nRc.2.0.1.t24730-RA"/>
    </source>
</evidence>
<evidence type="ECO:0000313" key="2">
    <source>
        <dbReference type="Proteomes" id="UP000887565"/>
    </source>
</evidence>
<proteinExistence type="predicted"/>
<feature type="region of interest" description="Disordered" evidence="1">
    <location>
        <begin position="29"/>
        <end position="108"/>
    </location>
</feature>
<feature type="compositionally biased region" description="Basic residues" evidence="1">
    <location>
        <begin position="82"/>
        <end position="99"/>
    </location>
</feature>
<organism evidence="2 3">
    <name type="scientific">Romanomermis culicivorax</name>
    <name type="common">Nematode worm</name>
    <dbReference type="NCBI Taxonomy" id="13658"/>
    <lineage>
        <taxon>Eukaryota</taxon>
        <taxon>Metazoa</taxon>
        <taxon>Ecdysozoa</taxon>
        <taxon>Nematoda</taxon>
        <taxon>Enoplea</taxon>
        <taxon>Dorylaimia</taxon>
        <taxon>Mermithida</taxon>
        <taxon>Mermithoidea</taxon>
        <taxon>Mermithidae</taxon>
        <taxon>Romanomermis</taxon>
    </lineage>
</organism>
<keyword evidence="2" id="KW-1185">Reference proteome</keyword>
<accession>A0A915JDY6</accession>
<dbReference type="Proteomes" id="UP000887565">
    <property type="component" value="Unplaced"/>
</dbReference>
<name>A0A915JDY6_ROMCU</name>
<sequence>MKDHGMVGNQRPSALVQVKLDSAMKWSRSQCQPQATIVRPPPNAQQDYIVCQKRDNMRKRNKKKNNENDEGDEKTPNGKERNRWKKKTNSESRKHRSKKCKETKERRS</sequence>
<dbReference type="AlphaFoldDB" id="A0A915JDY6"/>
<reference evidence="3" key="1">
    <citation type="submission" date="2022-11" db="UniProtKB">
        <authorList>
            <consortium name="WormBaseParasite"/>
        </authorList>
    </citation>
    <scope>IDENTIFICATION</scope>
</reference>
<protein>
    <submittedName>
        <fullName evidence="3">Uncharacterized protein</fullName>
    </submittedName>
</protein>